<dbReference type="RefSeq" id="XP_026095737.1">
    <property type="nucleotide sequence ID" value="XM_026239952.1"/>
</dbReference>
<evidence type="ECO:0000313" key="6">
    <source>
        <dbReference type="RefSeq" id="XP_026095737.1"/>
    </source>
</evidence>
<dbReference type="GO" id="GO:0005886">
    <property type="term" value="C:plasma membrane"/>
    <property type="evidence" value="ECO:0007669"/>
    <property type="project" value="TreeGrafter"/>
</dbReference>
<feature type="transmembrane region" description="Helical" evidence="4">
    <location>
        <begin position="269"/>
        <end position="293"/>
    </location>
</feature>
<gene>
    <name evidence="6" type="primary">LOC113067590</name>
</gene>
<feature type="transmembrane region" description="Helical" evidence="4">
    <location>
        <begin position="313"/>
        <end position="331"/>
    </location>
</feature>
<keyword evidence="5" id="KW-1185">Reference proteome</keyword>
<keyword evidence="4" id="KW-1133">Transmembrane helix</keyword>
<name>A0A6P6MH51_CARAU</name>
<feature type="transmembrane region" description="Helical" evidence="4">
    <location>
        <begin position="238"/>
        <end position="257"/>
    </location>
</feature>
<accession>A0A6P6MH51</accession>
<dbReference type="GO" id="GO:0000166">
    <property type="term" value="F:nucleotide binding"/>
    <property type="evidence" value="ECO:0007669"/>
    <property type="project" value="UniProtKB-KW"/>
</dbReference>
<dbReference type="GO" id="GO:0007189">
    <property type="term" value="P:adenylate cyclase-activating G protein-coupled receptor signaling pathway"/>
    <property type="evidence" value="ECO:0007669"/>
    <property type="project" value="TreeGrafter"/>
</dbReference>
<dbReference type="PANTHER" id="PTHR45627">
    <property type="entry name" value="ADENYLATE CYCLASE TYPE 1"/>
    <property type="match status" value="1"/>
</dbReference>
<evidence type="ECO:0000256" key="1">
    <source>
        <dbReference type="ARBA" id="ARBA00022741"/>
    </source>
</evidence>
<dbReference type="GeneID" id="113067590"/>
<protein>
    <submittedName>
        <fullName evidence="6">Adenylate cyclase type 9-like</fullName>
    </submittedName>
</protein>
<keyword evidence="4" id="KW-0472">Membrane</keyword>
<dbReference type="GO" id="GO:0004016">
    <property type="term" value="F:adenylate cyclase activity"/>
    <property type="evidence" value="ECO:0007669"/>
    <property type="project" value="TreeGrafter"/>
</dbReference>
<evidence type="ECO:0000256" key="3">
    <source>
        <dbReference type="SAM" id="MobiDB-lite"/>
    </source>
</evidence>
<evidence type="ECO:0000256" key="2">
    <source>
        <dbReference type="ARBA" id="ARBA00023239"/>
    </source>
</evidence>
<feature type="region of interest" description="Disordered" evidence="3">
    <location>
        <begin position="94"/>
        <end position="121"/>
    </location>
</feature>
<keyword evidence="4" id="KW-0812">Transmembrane</keyword>
<dbReference type="AlphaFoldDB" id="A0A6P6MH51"/>
<proteinExistence type="predicted"/>
<reference evidence="6" key="1">
    <citation type="submission" date="2025-08" db="UniProtKB">
        <authorList>
            <consortium name="RefSeq"/>
        </authorList>
    </citation>
    <scope>IDENTIFICATION</scope>
    <source>
        <strain evidence="6">Wakin</strain>
        <tissue evidence="6">Muscle</tissue>
    </source>
</reference>
<dbReference type="PANTHER" id="PTHR45627:SF8">
    <property type="entry name" value="ADENYLATE CYCLASE TYPE 9"/>
    <property type="match status" value="1"/>
</dbReference>
<evidence type="ECO:0000313" key="5">
    <source>
        <dbReference type="Proteomes" id="UP000515129"/>
    </source>
</evidence>
<keyword evidence="2" id="KW-0456">Lyase</keyword>
<sequence length="346" mass="37760">MWSGTVTLCQICWSMPARARAPLLFADRKVKLAQWSCPPSALVAPELTKSLSASSFSHSPDITSSACALTPAPDRAKLACPSCGVLASENGAVHKNSCSDPDHKTVKSKGPPGRSPKTLNGLLSPHLEQPLTHSQTSLCEMLQEKEKKWPGGSMGTMDHSALIPLRSKNFRERSDAHFVDVIKEDSLMKDYFFRPPINKLSHTFIDKSLESAYRTSYQDEVKTQAPVQTFASPTFSSFLDMLLCCCVLLALSVACLLRPLVTQQPLPTPALIVAAVAAVLECLALVLAVRRAFYLDRVLNCTRTLLWAISGWVPRHMIGAVLVSLPALAVFSHITCNMHDSIQGHI</sequence>
<dbReference type="KEGG" id="caua:113067590"/>
<keyword evidence="1" id="KW-0547">Nucleotide-binding</keyword>
<dbReference type="OrthoDB" id="60033at2759"/>
<organism evidence="5 6">
    <name type="scientific">Carassius auratus</name>
    <name type="common">Goldfish</name>
    <dbReference type="NCBI Taxonomy" id="7957"/>
    <lineage>
        <taxon>Eukaryota</taxon>
        <taxon>Metazoa</taxon>
        <taxon>Chordata</taxon>
        <taxon>Craniata</taxon>
        <taxon>Vertebrata</taxon>
        <taxon>Euteleostomi</taxon>
        <taxon>Actinopterygii</taxon>
        <taxon>Neopterygii</taxon>
        <taxon>Teleostei</taxon>
        <taxon>Ostariophysi</taxon>
        <taxon>Cypriniformes</taxon>
        <taxon>Cyprinidae</taxon>
        <taxon>Cyprininae</taxon>
        <taxon>Carassius</taxon>
    </lineage>
</organism>
<evidence type="ECO:0000256" key="4">
    <source>
        <dbReference type="SAM" id="Phobius"/>
    </source>
</evidence>
<dbReference type="Proteomes" id="UP000515129">
    <property type="component" value="Linkage group LG28B"/>
</dbReference>